<comment type="caution">
    <text evidence="4">The sequence shown here is derived from an EMBL/GenBank/DDBJ whole genome shotgun (WGS) entry which is preliminary data.</text>
</comment>
<keyword evidence="5" id="KW-1185">Reference proteome</keyword>
<dbReference type="InterPro" id="IPR006683">
    <property type="entry name" value="Thioestr_dom"/>
</dbReference>
<evidence type="ECO:0000259" key="3">
    <source>
        <dbReference type="Pfam" id="PF03061"/>
    </source>
</evidence>
<dbReference type="SUPFAM" id="SSF54637">
    <property type="entry name" value="Thioesterase/thiol ester dehydrase-isomerase"/>
    <property type="match status" value="1"/>
</dbReference>
<name>A0ABR8VWM1_9GAMM</name>
<proteinExistence type="inferred from homology"/>
<dbReference type="InterPro" id="IPR003736">
    <property type="entry name" value="PAAI_dom"/>
</dbReference>
<organism evidence="4 5">
    <name type="scientific">Acinetobacter pecorum</name>
    <dbReference type="NCBI Taxonomy" id="2762215"/>
    <lineage>
        <taxon>Bacteria</taxon>
        <taxon>Pseudomonadati</taxon>
        <taxon>Pseudomonadota</taxon>
        <taxon>Gammaproteobacteria</taxon>
        <taxon>Moraxellales</taxon>
        <taxon>Moraxellaceae</taxon>
        <taxon>Acinetobacter</taxon>
    </lineage>
</organism>
<dbReference type="NCBIfam" id="TIGR00369">
    <property type="entry name" value="unchar_dom_1"/>
    <property type="match status" value="1"/>
</dbReference>
<accession>A0ABR8VWM1</accession>
<evidence type="ECO:0000313" key="4">
    <source>
        <dbReference type="EMBL" id="MBD8009158.1"/>
    </source>
</evidence>
<dbReference type="CDD" id="cd03443">
    <property type="entry name" value="PaaI_thioesterase"/>
    <property type="match status" value="1"/>
</dbReference>
<evidence type="ECO:0000256" key="2">
    <source>
        <dbReference type="ARBA" id="ARBA00022801"/>
    </source>
</evidence>
<dbReference type="InterPro" id="IPR029069">
    <property type="entry name" value="HotDog_dom_sf"/>
</dbReference>
<reference evidence="4 5" key="1">
    <citation type="submission" date="2020-08" db="EMBL/GenBank/DDBJ databases">
        <title>A Genomic Blueprint of the Chicken Gut Microbiome.</title>
        <authorList>
            <person name="Gilroy R."/>
            <person name="Ravi A."/>
            <person name="Getino M."/>
            <person name="Pursley I."/>
            <person name="Horton D.L."/>
            <person name="Alikhan N.-F."/>
            <person name="Baker D."/>
            <person name="Gharbi K."/>
            <person name="Hall N."/>
            <person name="Watson M."/>
            <person name="Adriaenssens E.M."/>
            <person name="Foster-Nyarko E."/>
            <person name="Jarju S."/>
            <person name="Secka A."/>
            <person name="Antonio M."/>
            <person name="Oren A."/>
            <person name="Chaudhuri R."/>
            <person name="La Ragione R.M."/>
            <person name="Hildebrand F."/>
            <person name="Pallen M.J."/>
        </authorList>
    </citation>
    <scope>NUCLEOTIDE SEQUENCE [LARGE SCALE GENOMIC DNA]</scope>
    <source>
        <strain evidence="4 5">Sa1BUA6</strain>
    </source>
</reference>
<dbReference type="EMBL" id="JACSPT010000007">
    <property type="protein sequence ID" value="MBD8009158.1"/>
    <property type="molecule type" value="Genomic_DNA"/>
</dbReference>
<dbReference type="InterPro" id="IPR039298">
    <property type="entry name" value="ACOT13"/>
</dbReference>
<evidence type="ECO:0000313" key="5">
    <source>
        <dbReference type="Proteomes" id="UP000621930"/>
    </source>
</evidence>
<dbReference type="PANTHER" id="PTHR21660:SF1">
    <property type="entry name" value="ACYL-COENZYME A THIOESTERASE 13"/>
    <property type="match status" value="1"/>
</dbReference>
<evidence type="ECO:0000256" key="1">
    <source>
        <dbReference type="ARBA" id="ARBA00008324"/>
    </source>
</evidence>
<dbReference type="PANTHER" id="PTHR21660">
    <property type="entry name" value="THIOESTERASE SUPERFAMILY MEMBER-RELATED"/>
    <property type="match status" value="1"/>
</dbReference>
<comment type="similarity">
    <text evidence="1">Belongs to the thioesterase PaaI family.</text>
</comment>
<dbReference type="Gene3D" id="3.10.129.10">
    <property type="entry name" value="Hotdog Thioesterase"/>
    <property type="match status" value="1"/>
</dbReference>
<gene>
    <name evidence="4" type="ORF">H9629_07360</name>
</gene>
<sequence>MDIKNLSGFEMIQAMMDGKIPAPTMSQTIPMRPTLIESGEITFEVQADQHHLDPLGNVHVGFAATVLDTVTGCAIHTLLEAGAKYGTVDLNIKMCRPIPQNKPLNAIGKVINLGEKLGISEGKIIDENGELYAYATAACVITR</sequence>
<dbReference type="Proteomes" id="UP000621930">
    <property type="component" value="Unassembled WGS sequence"/>
</dbReference>
<feature type="domain" description="Thioesterase" evidence="3">
    <location>
        <begin position="56"/>
        <end position="131"/>
    </location>
</feature>
<keyword evidence="2" id="KW-0378">Hydrolase</keyword>
<dbReference type="Pfam" id="PF03061">
    <property type="entry name" value="4HBT"/>
    <property type="match status" value="1"/>
</dbReference>
<dbReference type="RefSeq" id="WP_191730813.1">
    <property type="nucleotide sequence ID" value="NZ_JACSPT010000007.1"/>
</dbReference>
<protein>
    <submittedName>
        <fullName evidence="4">PaaI family thioesterase</fullName>
    </submittedName>
</protein>